<evidence type="ECO:0000256" key="1">
    <source>
        <dbReference type="SAM" id="MobiDB-lite"/>
    </source>
</evidence>
<accession>A0A5E4UL29</accession>
<dbReference type="RefSeq" id="WP_150683975.1">
    <property type="nucleotide sequence ID" value="NZ_CABPSI010000002.1"/>
</dbReference>
<evidence type="ECO:0000259" key="2">
    <source>
        <dbReference type="Pfam" id="PF13884"/>
    </source>
</evidence>
<gene>
    <name evidence="3" type="ORF">PIN31115_02090</name>
</gene>
<evidence type="ECO:0000313" key="4">
    <source>
        <dbReference type="Proteomes" id="UP000333828"/>
    </source>
</evidence>
<dbReference type="AlphaFoldDB" id="A0A5E4UL29"/>
<proteinExistence type="predicted"/>
<dbReference type="EMBL" id="CABPSI010000002">
    <property type="protein sequence ID" value="VVE00738.1"/>
    <property type="molecule type" value="Genomic_DNA"/>
</dbReference>
<dbReference type="Pfam" id="PF13884">
    <property type="entry name" value="Peptidase_S74"/>
    <property type="match status" value="1"/>
</dbReference>
<feature type="region of interest" description="Disordered" evidence="1">
    <location>
        <begin position="26"/>
        <end position="49"/>
    </location>
</feature>
<dbReference type="InterPro" id="IPR030392">
    <property type="entry name" value="S74_ICA"/>
</dbReference>
<organism evidence="3 4">
    <name type="scientific">Pandoraea iniqua</name>
    <dbReference type="NCBI Taxonomy" id="2508288"/>
    <lineage>
        <taxon>Bacteria</taxon>
        <taxon>Pseudomonadati</taxon>
        <taxon>Pseudomonadota</taxon>
        <taxon>Betaproteobacteria</taxon>
        <taxon>Burkholderiales</taxon>
        <taxon>Burkholderiaceae</taxon>
        <taxon>Pandoraea</taxon>
    </lineage>
</organism>
<feature type="domain" description="Peptidase S74" evidence="2">
    <location>
        <begin position="357"/>
        <end position="407"/>
    </location>
</feature>
<keyword evidence="4" id="KW-1185">Reference proteome</keyword>
<dbReference type="Proteomes" id="UP000333828">
    <property type="component" value="Unassembled WGS sequence"/>
</dbReference>
<evidence type="ECO:0000313" key="3">
    <source>
        <dbReference type="EMBL" id="VVE00738.1"/>
    </source>
</evidence>
<name>A0A5E4UL29_9BURK</name>
<protein>
    <recommendedName>
        <fullName evidence="2">Peptidase S74 domain-containing protein</fullName>
    </recommendedName>
</protein>
<sequence length="424" mass="44626">MRHSYLSFDAPDLPARAFRKALFKNSPQTLEGGGKGGSAPSPPDPYAVAGATTQTNQQSAAYNKALNLGNYSNPFGSQQSSISGYDPATGAPIYQTNISASPQLQGAMNGLFGQIGQSGGINQNALNGLSGLLSTYQAVNQGYAGLNPQLTDISKGLNQQAAQNAQQQGQDSAYKAQTQYLDPQYSQGQESLQASLANQGLTPGSQAYTNAMTNFNNQKQQAYSNAANQAIMTGSQIGTQNWQNQLAGAQAQAGLIGQQAGLFGQMQNNLQGQAGLYGQQVGIGQAPYSNLQSIASMIPGYSGTAQSAAQPANIGQNIYSNYQGQMNQYNANQASGNSFMGGLFGLGSAGILGLSLSDRRLKRGIKRIGTWANGLPVYTYRYVWEKVGVRHIGFMAGDVKSIRPAAVVKHPTGFDMVNYRVAGA</sequence>
<reference evidence="3 4" key="1">
    <citation type="submission" date="2019-08" db="EMBL/GenBank/DDBJ databases">
        <authorList>
            <person name="Peeters C."/>
        </authorList>
    </citation>
    <scope>NUCLEOTIDE SEQUENCE [LARGE SCALE GENOMIC DNA]</scope>
    <source>
        <strain evidence="3 4">LMG 31115</strain>
    </source>
</reference>